<dbReference type="Pfam" id="PF06074">
    <property type="entry name" value="Portal_Mu"/>
    <property type="match status" value="1"/>
</dbReference>
<organism evidence="2 3">
    <name type="scientific">Pseudothauera rhizosphaerae</name>
    <dbReference type="NCBI Taxonomy" id="2565932"/>
    <lineage>
        <taxon>Bacteria</taxon>
        <taxon>Pseudomonadati</taxon>
        <taxon>Pseudomonadota</taxon>
        <taxon>Betaproteobacteria</taxon>
        <taxon>Rhodocyclales</taxon>
        <taxon>Zoogloeaceae</taxon>
        <taxon>Pseudothauera</taxon>
    </lineage>
</organism>
<name>A0A4S4AR44_9RHOO</name>
<feature type="compositionally biased region" description="Basic residues" evidence="1">
    <location>
        <begin position="45"/>
        <end position="55"/>
    </location>
</feature>
<keyword evidence="3" id="KW-1185">Reference proteome</keyword>
<dbReference type="EMBL" id="SSOD01000008">
    <property type="protein sequence ID" value="THF60916.1"/>
    <property type="molecule type" value="Genomic_DNA"/>
</dbReference>
<gene>
    <name evidence="2" type="ORF">E6O51_11850</name>
</gene>
<feature type="region of interest" description="Disordered" evidence="1">
    <location>
        <begin position="1"/>
        <end position="107"/>
    </location>
</feature>
<dbReference type="Proteomes" id="UP000307956">
    <property type="component" value="Unassembled WGS sequence"/>
</dbReference>
<dbReference type="InterPro" id="IPR009279">
    <property type="entry name" value="Portal_Mu"/>
</dbReference>
<accession>A0A4S4AR44</accession>
<evidence type="ECO:0000313" key="2">
    <source>
        <dbReference type="EMBL" id="THF60916.1"/>
    </source>
</evidence>
<dbReference type="OrthoDB" id="9802690at2"/>
<evidence type="ECO:0000313" key="3">
    <source>
        <dbReference type="Proteomes" id="UP000307956"/>
    </source>
</evidence>
<sequence length="648" mass="70832">MTSAGTSRGGCSDGRSALRRDLVAFPQQSAAGLAPAHRPMAGRSGRPHRRAHLPRRGSGLPSGAQPVGVRPMHPRRIAARQQDGGRSRPERGPGRRHAQPGASTVRRADPMKILDQYGTPIDTGMLREPQTARIAALQHELIESQLDGLTPAEAARILRDADQGDIVAQHRLFDDMYDRDSHLRCEFDKRAGALLTLDWRIEPPSNATAAEKRTADLVEDLLRNAVDDLEDLLLAMMEGVGHGFAPIEIEWQRWGREWLPTFHPRPQTWFRTDMARRELRLNNGSADGERLIPMGWVMHQPRKPKTGYLGRMGLYRVLVWPFIYKAYSIGDFAEFLETYGLPIILGEFMATATPEEKASLMRAVASLGHDARAIMPEGMRIEIQKVTGGGESTPHLAMVAWAEGAQSKGILGQVLSAEAKATGMGSGVADLQRDVRADIRTADARSGANTLSRDLVYPMAVLNGGGVESFRRAPRWVFDLREDAAELNTFSMGLQRLVGLGVEVPEPWVRDRVRIPAAKSDEKLLTPPVSAAGVEAALRAGASPRPAARAWRQRAATLAALALPASADTDPADQLAPRLAAEAQPAVDDWLADIERLLADNPDLTLAQIQQRLLEMFGDLPTEHLVEIMAEGYALATLVGMDDVMPNA</sequence>
<evidence type="ECO:0000256" key="1">
    <source>
        <dbReference type="SAM" id="MobiDB-lite"/>
    </source>
</evidence>
<proteinExistence type="predicted"/>
<protein>
    <submittedName>
        <fullName evidence="2">DUF935 domain-containing protein</fullName>
    </submittedName>
</protein>
<dbReference type="AlphaFoldDB" id="A0A4S4AR44"/>
<reference evidence="2 3" key="1">
    <citation type="submission" date="2019-04" db="EMBL/GenBank/DDBJ databases">
        <title>Azoarcus rhizosphaerae sp. nov. isolated from rhizosphere of Ficus religiosa.</title>
        <authorList>
            <person name="Lin S.-Y."/>
            <person name="Hameed A."/>
            <person name="Hsu Y.-H."/>
            <person name="Young C.-C."/>
        </authorList>
    </citation>
    <scope>NUCLEOTIDE SEQUENCE [LARGE SCALE GENOMIC DNA]</scope>
    <source>
        <strain evidence="2 3">CC-YHH848</strain>
    </source>
</reference>
<comment type="caution">
    <text evidence="2">The sequence shown here is derived from an EMBL/GenBank/DDBJ whole genome shotgun (WGS) entry which is preliminary data.</text>
</comment>
<feature type="compositionally biased region" description="Basic and acidic residues" evidence="1">
    <location>
        <begin position="83"/>
        <end position="93"/>
    </location>
</feature>